<evidence type="ECO:0000313" key="3">
    <source>
        <dbReference type="Proteomes" id="UP000054567"/>
    </source>
</evidence>
<reference evidence="2 3" key="1">
    <citation type="submission" date="2007-06" db="EMBL/GenBank/DDBJ databases">
        <title>The Genome Sequence of Coccidioides posadasii RMSCC_3488.</title>
        <authorList>
            <consortium name="Coccidioides Genome Resources Consortium"/>
            <consortium name="The Broad Institute Genome Sequencing Platform"/>
            <person name="Henn M.R."/>
            <person name="Sykes S."/>
            <person name="Young S."/>
            <person name="Jaffe D."/>
            <person name="Berlin A."/>
            <person name="Alvarez P."/>
            <person name="Butler J."/>
            <person name="Gnerre S."/>
            <person name="Grabherr M."/>
            <person name="Mauceli E."/>
            <person name="Brockman W."/>
            <person name="Kodira C."/>
            <person name="Alvarado L."/>
            <person name="Zeng Q."/>
            <person name="Crawford M."/>
            <person name="Antoine C."/>
            <person name="Devon K."/>
            <person name="Galgiani J."/>
            <person name="Orsborn K."/>
            <person name="Lewis M.L."/>
            <person name="Nusbaum C."/>
            <person name="Galagan J."/>
            <person name="Birren B."/>
        </authorList>
    </citation>
    <scope>NUCLEOTIDE SEQUENCE [LARGE SCALE GENOMIC DNA]</scope>
    <source>
        <strain evidence="2 3">RMSCC 3488</strain>
    </source>
</reference>
<organism evidence="2 3">
    <name type="scientific">Coccidioides posadasii RMSCC 3488</name>
    <dbReference type="NCBI Taxonomy" id="454284"/>
    <lineage>
        <taxon>Eukaryota</taxon>
        <taxon>Fungi</taxon>
        <taxon>Dikarya</taxon>
        <taxon>Ascomycota</taxon>
        <taxon>Pezizomycotina</taxon>
        <taxon>Eurotiomycetes</taxon>
        <taxon>Eurotiomycetidae</taxon>
        <taxon>Onygenales</taxon>
        <taxon>Onygenaceae</taxon>
        <taxon>Coccidioides</taxon>
    </lineage>
</organism>
<feature type="compositionally biased region" description="Basic and acidic residues" evidence="1">
    <location>
        <begin position="131"/>
        <end position="141"/>
    </location>
</feature>
<feature type="compositionally biased region" description="Polar residues" evidence="1">
    <location>
        <begin position="104"/>
        <end position="114"/>
    </location>
</feature>
<name>A0A0J6FK44_COCPO</name>
<accession>A0A0J6FK44</accession>
<feature type="compositionally biased region" description="Basic and acidic residues" evidence="1">
    <location>
        <begin position="86"/>
        <end position="99"/>
    </location>
</feature>
<dbReference type="Proteomes" id="UP000054567">
    <property type="component" value="Unassembled WGS sequence"/>
</dbReference>
<dbReference type="OrthoDB" id="5408734at2759"/>
<proteinExistence type="predicted"/>
<dbReference type="AlphaFoldDB" id="A0A0J6FK44"/>
<feature type="compositionally biased region" description="Polar residues" evidence="1">
    <location>
        <begin position="121"/>
        <end position="130"/>
    </location>
</feature>
<feature type="region of interest" description="Disordered" evidence="1">
    <location>
        <begin position="68"/>
        <end position="158"/>
    </location>
</feature>
<evidence type="ECO:0000256" key="1">
    <source>
        <dbReference type="SAM" id="MobiDB-lite"/>
    </source>
</evidence>
<protein>
    <submittedName>
        <fullName evidence="2">Uncharacterized protein</fullName>
    </submittedName>
</protein>
<dbReference type="VEuPathDB" id="FungiDB:CPAG_06999"/>
<dbReference type="EMBL" id="DS268112">
    <property type="protein sequence ID" value="KMM70688.1"/>
    <property type="molecule type" value="Genomic_DNA"/>
</dbReference>
<reference evidence="3" key="3">
    <citation type="journal article" date="2010" name="Genome Res.">
        <title>Population genomic sequencing of Coccidioides fungi reveals recent hybridization and transposon control.</title>
        <authorList>
            <person name="Neafsey D.E."/>
            <person name="Barker B.M."/>
            <person name="Sharpton T.J."/>
            <person name="Stajich J.E."/>
            <person name="Park D.J."/>
            <person name="Whiston E."/>
            <person name="Hung C.-Y."/>
            <person name="McMahan C."/>
            <person name="White J."/>
            <person name="Sykes S."/>
            <person name="Heiman D."/>
            <person name="Young S."/>
            <person name="Zeng Q."/>
            <person name="Abouelleil A."/>
            <person name="Aftuck L."/>
            <person name="Bessette D."/>
            <person name="Brown A."/>
            <person name="FitzGerald M."/>
            <person name="Lui A."/>
            <person name="Macdonald J.P."/>
            <person name="Priest M."/>
            <person name="Orbach M.J."/>
            <person name="Galgiani J.N."/>
            <person name="Kirkland T.N."/>
            <person name="Cole G.T."/>
            <person name="Birren B.W."/>
            <person name="Henn M.R."/>
            <person name="Taylor J.W."/>
            <person name="Rounsley S.D."/>
        </authorList>
    </citation>
    <scope>NUCLEOTIDE SEQUENCE [LARGE SCALE GENOMIC DNA]</scope>
    <source>
        <strain evidence="3">RMSCC 3488</strain>
    </source>
</reference>
<sequence length="158" mass="17849">MSDIEEEWKPKGRPQSTMAQALADTLDSVFMLNSDVDSLSHKIHQKKQTITIQNWELEALHARIREAEERLKKQETMAKASSSDAQDNKDNPYAERSTFEQDESASSPISQSCRSEGGFTDASTAPSTTYNEDHPNDDGRTIRNVGLNKHNPERQNDR</sequence>
<reference evidence="3" key="2">
    <citation type="journal article" date="2009" name="Genome Res.">
        <title>Comparative genomic analyses of the human fungal pathogens Coccidioides and their relatives.</title>
        <authorList>
            <person name="Sharpton T.J."/>
            <person name="Stajich J.E."/>
            <person name="Rounsley S.D."/>
            <person name="Gardner M.J."/>
            <person name="Wortman J.R."/>
            <person name="Jordar V.S."/>
            <person name="Maiti R."/>
            <person name="Kodira C.D."/>
            <person name="Neafsey D.E."/>
            <person name="Zeng Q."/>
            <person name="Hung C.-Y."/>
            <person name="McMahan C."/>
            <person name="Muszewska A."/>
            <person name="Grynberg M."/>
            <person name="Mandel M.A."/>
            <person name="Kellner E.M."/>
            <person name="Barker B.M."/>
            <person name="Galgiani J.N."/>
            <person name="Orbach M.J."/>
            <person name="Kirkland T.N."/>
            <person name="Cole G.T."/>
            <person name="Henn M.R."/>
            <person name="Birren B.W."/>
            <person name="Taylor J.W."/>
        </authorList>
    </citation>
    <scope>NUCLEOTIDE SEQUENCE [LARGE SCALE GENOMIC DNA]</scope>
    <source>
        <strain evidence="3">RMSCC 3488</strain>
    </source>
</reference>
<gene>
    <name evidence="2" type="ORF">CPAG_06999</name>
</gene>
<evidence type="ECO:0000313" key="2">
    <source>
        <dbReference type="EMBL" id="KMM70688.1"/>
    </source>
</evidence>